<dbReference type="InterPro" id="IPR002677">
    <property type="entry name" value="Ribosomal_bL32"/>
</dbReference>
<gene>
    <name evidence="10" type="ORF">MAR_020343</name>
</gene>
<keyword evidence="4" id="KW-0689">Ribosomal protein</keyword>
<dbReference type="SUPFAM" id="SSF57829">
    <property type="entry name" value="Zn-binding ribosomal proteins"/>
    <property type="match status" value="1"/>
</dbReference>
<dbReference type="Pfam" id="PF01783">
    <property type="entry name" value="Ribosomal_L32p"/>
    <property type="match status" value="1"/>
</dbReference>
<sequence>MTLATKFKIFIGQLDGIVQRLIGNNSISGLPALCMLDNPSSRASPRDILADIMDPLMKAIVPRNRRSIERRRTRRNMLPEMANTRPKKNIIVCLECGSQHESQTLCGNCYNKVREATKELQMKLRGDRSMKKNVKEVAFLFKNEDTDDIPKYKGRYLVEVQKDRPEWFPLQLMKKYKGEN</sequence>
<dbReference type="PANTHER" id="PTHR21026:SF2">
    <property type="entry name" value="LARGE RIBOSOMAL SUBUNIT PROTEIN BL32M"/>
    <property type="match status" value="1"/>
</dbReference>
<organism evidence="10 11">
    <name type="scientific">Mya arenaria</name>
    <name type="common">Soft-shell clam</name>
    <dbReference type="NCBI Taxonomy" id="6604"/>
    <lineage>
        <taxon>Eukaryota</taxon>
        <taxon>Metazoa</taxon>
        <taxon>Spiralia</taxon>
        <taxon>Lophotrochozoa</taxon>
        <taxon>Mollusca</taxon>
        <taxon>Bivalvia</taxon>
        <taxon>Autobranchia</taxon>
        <taxon>Heteroconchia</taxon>
        <taxon>Euheterodonta</taxon>
        <taxon>Imparidentia</taxon>
        <taxon>Neoheterodontei</taxon>
        <taxon>Myida</taxon>
        <taxon>Myoidea</taxon>
        <taxon>Myidae</taxon>
        <taxon>Mya</taxon>
    </lineage>
</organism>
<comment type="similarity">
    <text evidence="2">Belongs to the bacterial ribosomal protein bL32 family.</text>
</comment>
<evidence type="ECO:0000256" key="3">
    <source>
        <dbReference type="ARBA" id="ARBA00022946"/>
    </source>
</evidence>
<evidence type="ECO:0000256" key="5">
    <source>
        <dbReference type="ARBA" id="ARBA00023128"/>
    </source>
</evidence>
<reference evidence="10" key="1">
    <citation type="submission" date="2022-11" db="EMBL/GenBank/DDBJ databases">
        <title>Centuries of genome instability and evolution in soft-shell clam transmissible cancer (bioRxiv).</title>
        <authorList>
            <person name="Hart S.F.M."/>
            <person name="Yonemitsu M.A."/>
            <person name="Giersch R.M."/>
            <person name="Beal B.F."/>
            <person name="Arriagada G."/>
            <person name="Davis B.W."/>
            <person name="Ostrander E.A."/>
            <person name="Goff S.P."/>
            <person name="Metzger M.J."/>
        </authorList>
    </citation>
    <scope>NUCLEOTIDE SEQUENCE</scope>
    <source>
        <strain evidence="10">MELC-2E11</strain>
        <tissue evidence="10">Siphon/mantle</tissue>
    </source>
</reference>
<dbReference type="PANTHER" id="PTHR21026">
    <property type="entry name" value="39S RIBOSOMAL PROTEIN L32, MITOCHONDRIAL"/>
    <property type="match status" value="1"/>
</dbReference>
<proteinExistence type="inferred from homology"/>
<dbReference type="InterPro" id="IPR011332">
    <property type="entry name" value="Ribosomal_zn-bd"/>
</dbReference>
<evidence type="ECO:0000256" key="6">
    <source>
        <dbReference type="ARBA" id="ARBA00023274"/>
    </source>
</evidence>
<dbReference type="Proteomes" id="UP001164746">
    <property type="component" value="Chromosome 5"/>
</dbReference>
<keyword evidence="6" id="KW-0687">Ribonucleoprotein</keyword>
<comment type="function">
    <text evidence="9">Component of the mitochondrial large ribosomal subunit (mt-LSU). The mitochondrial ribosome (mitoribosome) is a large ribonucleoprotein complex responsible for the synthesis of proteins inside mitochondria.</text>
</comment>
<accession>A0ABY7E739</accession>
<dbReference type="InterPro" id="IPR051991">
    <property type="entry name" value="Mitoribosomal_protein_bL32"/>
</dbReference>
<keyword evidence="5" id="KW-0496">Mitochondrion</keyword>
<keyword evidence="11" id="KW-1185">Reference proteome</keyword>
<evidence type="ECO:0000256" key="2">
    <source>
        <dbReference type="ARBA" id="ARBA00008560"/>
    </source>
</evidence>
<evidence type="ECO:0000313" key="10">
    <source>
        <dbReference type="EMBL" id="WAR04974.1"/>
    </source>
</evidence>
<name>A0ABY7E739_MYAAR</name>
<protein>
    <recommendedName>
        <fullName evidence="7">Large ribosomal subunit protein bL32m</fullName>
    </recommendedName>
    <alternativeName>
        <fullName evidence="8">39S ribosomal protein L32, mitochondrial</fullName>
    </alternativeName>
</protein>
<evidence type="ECO:0000256" key="7">
    <source>
        <dbReference type="ARBA" id="ARBA00039935"/>
    </source>
</evidence>
<evidence type="ECO:0000256" key="4">
    <source>
        <dbReference type="ARBA" id="ARBA00022980"/>
    </source>
</evidence>
<evidence type="ECO:0000256" key="8">
    <source>
        <dbReference type="ARBA" id="ARBA00042577"/>
    </source>
</evidence>
<comment type="subcellular location">
    <subcellularLocation>
        <location evidence="1">Mitochondrion</location>
    </subcellularLocation>
</comment>
<evidence type="ECO:0000256" key="1">
    <source>
        <dbReference type="ARBA" id="ARBA00004173"/>
    </source>
</evidence>
<keyword evidence="3" id="KW-0809">Transit peptide</keyword>
<evidence type="ECO:0000256" key="9">
    <source>
        <dbReference type="ARBA" id="ARBA00045766"/>
    </source>
</evidence>
<evidence type="ECO:0000313" key="11">
    <source>
        <dbReference type="Proteomes" id="UP001164746"/>
    </source>
</evidence>
<dbReference type="EMBL" id="CP111016">
    <property type="protein sequence ID" value="WAR04974.1"/>
    <property type="molecule type" value="Genomic_DNA"/>
</dbReference>